<gene>
    <name evidence="1" type="ORF">SAMN04488033_11683</name>
</gene>
<protein>
    <submittedName>
        <fullName evidence="1">Uncharacterized protein</fullName>
    </submittedName>
</protein>
<accession>A0A1I2MWT1</accession>
<sequence>MKYKYIKSNLSVCHLICHPKTKNPVNIVLTGLLSGVGGDDRNFNFIVFTRPPKGARFIGHRIGLALTNFNVSTQVF</sequence>
<proteinExistence type="predicted"/>
<reference evidence="2" key="1">
    <citation type="submission" date="2016-10" db="EMBL/GenBank/DDBJ databases">
        <authorList>
            <person name="Varghese N."/>
            <person name="Submissions S."/>
        </authorList>
    </citation>
    <scope>NUCLEOTIDE SEQUENCE [LARGE SCALE GENOMIC DNA]</scope>
    <source>
        <strain evidence="2">DSM 23515</strain>
    </source>
</reference>
<dbReference type="EMBL" id="FOOH01000016">
    <property type="protein sequence ID" value="SFF95932.1"/>
    <property type="molecule type" value="Genomic_DNA"/>
</dbReference>
<dbReference type="AlphaFoldDB" id="A0A1I2MWT1"/>
<evidence type="ECO:0000313" key="2">
    <source>
        <dbReference type="Proteomes" id="UP000199116"/>
    </source>
</evidence>
<name>A0A1I2MWT1_9FLAO</name>
<keyword evidence="2" id="KW-1185">Reference proteome</keyword>
<dbReference type="Proteomes" id="UP000199116">
    <property type="component" value="Unassembled WGS sequence"/>
</dbReference>
<organism evidence="1 2">
    <name type="scientific">Salegentibacter agarivorans</name>
    <dbReference type="NCBI Taxonomy" id="345907"/>
    <lineage>
        <taxon>Bacteria</taxon>
        <taxon>Pseudomonadati</taxon>
        <taxon>Bacteroidota</taxon>
        <taxon>Flavobacteriia</taxon>
        <taxon>Flavobacteriales</taxon>
        <taxon>Flavobacteriaceae</taxon>
        <taxon>Salegentibacter</taxon>
    </lineage>
</organism>
<evidence type="ECO:0000313" key="1">
    <source>
        <dbReference type="EMBL" id="SFF95932.1"/>
    </source>
</evidence>